<gene>
    <name evidence="1" type="ORF">F3D60_30220</name>
</gene>
<comment type="caution">
    <text evidence="1">The sequence shown here is derived from an EMBL/GenBank/DDBJ whole genome shotgun (WGS) entry which is preliminary data.</text>
</comment>
<dbReference type="EMBL" id="VWKO01000464">
    <property type="protein sequence ID" value="KAA4018842.1"/>
    <property type="molecule type" value="Genomic_DNA"/>
</dbReference>
<dbReference type="AlphaFoldDB" id="A0A641RNC9"/>
<organism evidence="1">
    <name type="scientific">Bacteroides ovatus</name>
    <dbReference type="NCBI Taxonomy" id="28116"/>
    <lineage>
        <taxon>Bacteria</taxon>
        <taxon>Pseudomonadati</taxon>
        <taxon>Bacteroidota</taxon>
        <taxon>Bacteroidia</taxon>
        <taxon>Bacteroidales</taxon>
        <taxon>Bacteroidaceae</taxon>
        <taxon>Bacteroides</taxon>
    </lineage>
</organism>
<protein>
    <submittedName>
        <fullName evidence="1">Chromosome partitioning protein ParB</fullName>
    </submittedName>
</protein>
<proteinExistence type="predicted"/>
<feature type="non-terminal residue" evidence="1">
    <location>
        <position position="1"/>
    </location>
</feature>
<sequence length="134" mass="15624">EDTMLYFFLLSSLRKEHFAAVGIAEDKPYITDEDKMGIIGNLTVRMKTIIRRDFLVANFKGAYGNNTVATLLLDFARRHMPEELANIEREYNGVYEKRHQRIEEKKAVLLVQERARERKVTQPEEQPQPEEIAA</sequence>
<accession>A0A641RNC9</accession>
<name>A0A641RNC9_BACOV</name>
<reference evidence="1" key="1">
    <citation type="journal article" date="2019" name="Nat. Med.">
        <title>A library of human gut bacterial isolates paired with longitudinal multiomics data enables mechanistic microbiome research.</title>
        <authorList>
            <person name="Poyet M."/>
            <person name="Groussin M."/>
            <person name="Gibbons S.M."/>
            <person name="Avila-Pacheco J."/>
            <person name="Jiang X."/>
            <person name="Kearney S.M."/>
            <person name="Perrotta A.R."/>
            <person name="Berdy B."/>
            <person name="Zhao S."/>
            <person name="Lieberman T.D."/>
            <person name="Swanson P.K."/>
            <person name="Smith M."/>
            <person name="Roesemann S."/>
            <person name="Alexander J.E."/>
            <person name="Rich S.A."/>
            <person name="Livny J."/>
            <person name="Vlamakis H."/>
            <person name="Clish C."/>
            <person name="Bullock K."/>
            <person name="Deik A."/>
            <person name="Scott J."/>
            <person name="Pierce K.A."/>
            <person name="Xavier R.J."/>
            <person name="Alm E.J."/>
        </authorList>
    </citation>
    <scope>NUCLEOTIDE SEQUENCE</scope>
    <source>
        <strain evidence="1">BIOML-A147</strain>
    </source>
</reference>
<evidence type="ECO:0000313" key="1">
    <source>
        <dbReference type="EMBL" id="KAA4018842.1"/>
    </source>
</evidence>